<dbReference type="EMBL" id="FOIB01000017">
    <property type="protein sequence ID" value="SEU41806.1"/>
    <property type="molecule type" value="Genomic_DNA"/>
</dbReference>
<gene>
    <name evidence="2" type="ORF">SAMN05443572_11784</name>
</gene>
<comment type="caution">
    <text evidence="2">The sequence shown here is derived from an EMBL/GenBank/DDBJ whole genome shotgun (WGS) entry which is preliminary data.</text>
</comment>
<keyword evidence="1" id="KW-0802">TPR repeat</keyword>
<organism evidence="2 3">
    <name type="scientific">Myxococcus fulvus</name>
    <dbReference type="NCBI Taxonomy" id="33"/>
    <lineage>
        <taxon>Bacteria</taxon>
        <taxon>Pseudomonadati</taxon>
        <taxon>Myxococcota</taxon>
        <taxon>Myxococcia</taxon>
        <taxon>Myxococcales</taxon>
        <taxon>Cystobacterineae</taxon>
        <taxon>Myxococcaceae</taxon>
        <taxon>Myxococcus</taxon>
    </lineage>
</organism>
<evidence type="ECO:0000313" key="3">
    <source>
        <dbReference type="Proteomes" id="UP000183760"/>
    </source>
</evidence>
<dbReference type="InterPro" id="IPR019734">
    <property type="entry name" value="TPR_rpt"/>
</dbReference>
<proteinExistence type="predicted"/>
<name>A0ABY1CX09_MYXFU</name>
<dbReference type="Gene3D" id="1.25.40.10">
    <property type="entry name" value="Tetratricopeptide repeat domain"/>
    <property type="match status" value="1"/>
</dbReference>
<evidence type="ECO:0000313" key="2">
    <source>
        <dbReference type="EMBL" id="SEU41806.1"/>
    </source>
</evidence>
<dbReference type="InterPro" id="IPR011990">
    <property type="entry name" value="TPR-like_helical_dom_sf"/>
</dbReference>
<sequence>MMSGCASTRAVSPREEDAAWTEVRSRHFRVLTNVEAQTATRAALELETLRGAVSRLWGGEEDIPGSMDVVLLRDAAELEALVPGASGGFSAMSAEGALLVIAQEDSEAGARTRARALGYELSRRVLKSRPRWLAEGLARYLETVSVERGTREAVLGREDAPSLALVREKGWLDIDALWEQEHALKPSPEEQQWRDASAWLWVHFLAHEQPARFGKWLTLLAQGEGSRATWDATFGDLDALRKGVRRHASRERHVPRASPLPAVAEEVTVRALGAADGHVLRARVLLHAPGRDAREEALAEVQRALGEAPTHVDAATLASRLSEDTPEHLQRAHTLVRDHPEDARAWMLLAELLDPSLEPGAQADARRRAASLVRDDVSTLVRVADSYNATNHLEEGLPTARRALELDPRSPAALTSLASLSFRFEGCSEAKRLQFQVRDLLDGSTTADFREAMEQRLRTFERKCNAHPPRP</sequence>
<protein>
    <recommendedName>
        <fullName evidence="4">Lipoprotein</fullName>
    </recommendedName>
</protein>
<evidence type="ECO:0000256" key="1">
    <source>
        <dbReference type="PROSITE-ProRule" id="PRU00339"/>
    </source>
</evidence>
<dbReference type="Proteomes" id="UP000183760">
    <property type="component" value="Unassembled WGS sequence"/>
</dbReference>
<evidence type="ECO:0008006" key="4">
    <source>
        <dbReference type="Google" id="ProtNLM"/>
    </source>
</evidence>
<accession>A0ABY1CX09</accession>
<reference evidence="2 3" key="1">
    <citation type="submission" date="2016-10" db="EMBL/GenBank/DDBJ databases">
        <authorList>
            <person name="Varghese N."/>
            <person name="Submissions S."/>
        </authorList>
    </citation>
    <scope>NUCLEOTIDE SEQUENCE [LARGE SCALE GENOMIC DNA]</scope>
    <source>
        <strain evidence="2 3">DSM 16525</strain>
    </source>
</reference>
<feature type="repeat" description="TPR" evidence="1">
    <location>
        <begin position="377"/>
        <end position="410"/>
    </location>
</feature>
<keyword evidence="3" id="KW-1185">Reference proteome</keyword>
<dbReference type="PROSITE" id="PS50005">
    <property type="entry name" value="TPR"/>
    <property type="match status" value="1"/>
</dbReference>
<dbReference type="SUPFAM" id="SSF48452">
    <property type="entry name" value="TPR-like"/>
    <property type="match status" value="1"/>
</dbReference>